<name>A0A6C0ATD3_9ZZZZ</name>
<dbReference type="SUPFAM" id="SSF53335">
    <property type="entry name" value="S-adenosyl-L-methionine-dependent methyltransferases"/>
    <property type="match status" value="1"/>
</dbReference>
<dbReference type="EMBL" id="MN740804">
    <property type="protein sequence ID" value="QHS82743.1"/>
    <property type="molecule type" value="Genomic_DNA"/>
</dbReference>
<evidence type="ECO:0000313" key="1">
    <source>
        <dbReference type="EMBL" id="QHS82743.1"/>
    </source>
</evidence>
<accession>A0A6C0ATD3</accession>
<sequence length="298" mass="34052">MKILYGTNEKCIDVTEICCSKLQENSIITIPAGDIIRSEIFTDPDYGNIKHVYVVDNDGIVNAFDESVMVIMDTLQGFMKKIVIDDIGMKLHKIHSNLKCQYGSLTDELSEQRMAVTYLTGKEKVLELGGNIGRNSLVIASILGEENSSNLVTLECDTYIANQLRENRDANRFSFHIENAALSKRNLIQRDWDTIESDILLDGYNPVTTITLDELNAKYNILFDTLVLDCEGAFYYIVMDMPEILNNITLIIMENDYHELSHKEYIDAVLKEKGFYVDYSECGGWGPCEDRFFEVWKR</sequence>
<dbReference type="Gene3D" id="3.40.50.150">
    <property type="entry name" value="Vaccinia Virus protein VP39"/>
    <property type="match status" value="1"/>
</dbReference>
<organism evidence="1">
    <name type="scientific">viral metagenome</name>
    <dbReference type="NCBI Taxonomy" id="1070528"/>
    <lineage>
        <taxon>unclassified sequences</taxon>
        <taxon>metagenomes</taxon>
        <taxon>organismal metagenomes</taxon>
    </lineage>
</organism>
<dbReference type="AlphaFoldDB" id="A0A6C0ATD3"/>
<evidence type="ECO:0008006" key="2">
    <source>
        <dbReference type="Google" id="ProtNLM"/>
    </source>
</evidence>
<proteinExistence type="predicted"/>
<protein>
    <recommendedName>
        <fullName evidence="2">Methyltransferase</fullName>
    </recommendedName>
</protein>
<reference evidence="1" key="1">
    <citation type="journal article" date="2020" name="Nature">
        <title>Giant virus diversity and host interactions through global metagenomics.</title>
        <authorList>
            <person name="Schulz F."/>
            <person name="Roux S."/>
            <person name="Paez-Espino D."/>
            <person name="Jungbluth S."/>
            <person name="Walsh D.A."/>
            <person name="Denef V.J."/>
            <person name="McMahon K.D."/>
            <person name="Konstantinidis K.T."/>
            <person name="Eloe-Fadrosh E.A."/>
            <person name="Kyrpides N.C."/>
            <person name="Woyke T."/>
        </authorList>
    </citation>
    <scope>NUCLEOTIDE SEQUENCE</scope>
    <source>
        <strain evidence="1">GVMAG-S-1101171-111</strain>
    </source>
</reference>
<dbReference type="InterPro" id="IPR029063">
    <property type="entry name" value="SAM-dependent_MTases_sf"/>
</dbReference>